<protein>
    <submittedName>
        <fullName evidence="1">Uncharacterized protein</fullName>
    </submittedName>
</protein>
<gene>
    <name evidence="1" type="ORF">DWV06_15115</name>
</gene>
<organism evidence="1 2">
    <name type="scientific">Anaerosacchariphilus polymeriproducens</name>
    <dbReference type="NCBI Taxonomy" id="1812858"/>
    <lineage>
        <taxon>Bacteria</taxon>
        <taxon>Bacillati</taxon>
        <taxon>Bacillota</taxon>
        <taxon>Clostridia</taxon>
        <taxon>Lachnospirales</taxon>
        <taxon>Lachnospiraceae</taxon>
        <taxon>Anaerosacchariphilus</taxon>
    </lineage>
</organism>
<name>A0A371ASQ3_9FIRM</name>
<dbReference type="AlphaFoldDB" id="A0A371ASQ3"/>
<proteinExistence type="predicted"/>
<dbReference type="OrthoDB" id="2935331at2"/>
<dbReference type="RefSeq" id="WP_115483014.1">
    <property type="nucleotide sequence ID" value="NZ_QRCT01000049.1"/>
</dbReference>
<evidence type="ECO:0000313" key="1">
    <source>
        <dbReference type="EMBL" id="RDU22604.1"/>
    </source>
</evidence>
<evidence type="ECO:0000313" key="2">
    <source>
        <dbReference type="Proteomes" id="UP000255036"/>
    </source>
</evidence>
<keyword evidence="2" id="KW-1185">Reference proteome</keyword>
<dbReference type="Proteomes" id="UP000255036">
    <property type="component" value="Unassembled WGS sequence"/>
</dbReference>
<dbReference type="EMBL" id="QRCT01000049">
    <property type="protein sequence ID" value="RDU22604.1"/>
    <property type="molecule type" value="Genomic_DNA"/>
</dbReference>
<comment type="caution">
    <text evidence="1">The sequence shown here is derived from an EMBL/GenBank/DDBJ whole genome shotgun (WGS) entry which is preliminary data.</text>
</comment>
<sequence>MKETLIKENDIYFMEVTENKIIVNDNYEGIIVFDTNMNLLKKMRLFEDIIIYSSYDLGNDEIVLFCPENEKILYINLEEYKSIVIKIDEEFTDVVNLKLFSRGADSCKFITPQEEYIEFSWKNGLIRKSYQSMIFSCDQKCIDRTIITDPMNRILVKNNDYINTDMYEHLFVIVYEEKIIYYSREQIKSLNPRKNYIFNHAKFVMKENEYLLVILSNNKEDGEESIISLVNI</sequence>
<accession>A0A371ASQ3</accession>
<reference evidence="1 2" key="1">
    <citation type="submission" date="2018-07" db="EMBL/GenBank/DDBJ databases">
        <title>Anaerosacharophilus polymeroproducens gen. nov. sp. nov., an anaerobic bacterium isolated from salt field.</title>
        <authorList>
            <person name="Kim W."/>
            <person name="Yang S.-H."/>
            <person name="Oh J."/>
            <person name="Lee J.-H."/>
            <person name="Kwon K.K."/>
        </authorList>
    </citation>
    <scope>NUCLEOTIDE SEQUENCE [LARGE SCALE GENOMIC DNA]</scope>
    <source>
        <strain evidence="1 2">MCWD5</strain>
    </source>
</reference>